<evidence type="ECO:0008006" key="10">
    <source>
        <dbReference type="Google" id="ProtNLM"/>
    </source>
</evidence>
<feature type="domain" description="ENT" evidence="7">
    <location>
        <begin position="42"/>
        <end position="132"/>
    </location>
</feature>
<dbReference type="PANTHER" id="PTHR33432">
    <property type="entry name" value="PROTEIN EMSY-LIKE 4"/>
    <property type="match status" value="1"/>
</dbReference>
<proteinExistence type="predicted"/>
<evidence type="ECO:0000259" key="6">
    <source>
        <dbReference type="PROSITE" id="PS51005"/>
    </source>
</evidence>
<name>A0ABQ7AS43_BRACR</name>
<dbReference type="PROSITE" id="PS51005">
    <property type="entry name" value="NAC"/>
    <property type="match status" value="1"/>
</dbReference>
<dbReference type="InterPro" id="IPR033485">
    <property type="entry name" value="EMSY-LIKE_plant"/>
</dbReference>
<dbReference type="InterPro" id="IPR036142">
    <property type="entry name" value="ENT_dom-like_sf"/>
</dbReference>
<gene>
    <name evidence="8" type="ORF">DY000_02061484</name>
</gene>
<keyword evidence="3" id="KW-0238">DNA-binding</keyword>
<evidence type="ECO:0000313" key="8">
    <source>
        <dbReference type="EMBL" id="KAF3516921.1"/>
    </source>
</evidence>
<dbReference type="SUPFAM" id="SSF101941">
    <property type="entry name" value="NAC domain"/>
    <property type="match status" value="1"/>
</dbReference>
<dbReference type="InterPro" id="IPR005491">
    <property type="entry name" value="ENT_dom"/>
</dbReference>
<evidence type="ECO:0000256" key="4">
    <source>
        <dbReference type="ARBA" id="ARBA00023163"/>
    </source>
</evidence>
<reference evidence="8 9" key="1">
    <citation type="journal article" date="2020" name="BMC Genomics">
        <title>Intraspecific diversification of the crop wild relative Brassica cretica Lam. using demographic model selection.</title>
        <authorList>
            <person name="Kioukis A."/>
            <person name="Michalopoulou V.A."/>
            <person name="Briers L."/>
            <person name="Pirintsos S."/>
            <person name="Studholme D.J."/>
            <person name="Pavlidis P."/>
            <person name="Sarris P.F."/>
        </authorList>
    </citation>
    <scope>NUCLEOTIDE SEQUENCE [LARGE SCALE GENOMIC DNA]</scope>
    <source>
        <strain evidence="9">cv. PFS-1207/04</strain>
    </source>
</reference>
<evidence type="ECO:0000313" key="9">
    <source>
        <dbReference type="Proteomes" id="UP000266723"/>
    </source>
</evidence>
<organism evidence="8 9">
    <name type="scientific">Brassica cretica</name>
    <name type="common">Mustard</name>
    <dbReference type="NCBI Taxonomy" id="69181"/>
    <lineage>
        <taxon>Eukaryota</taxon>
        <taxon>Viridiplantae</taxon>
        <taxon>Streptophyta</taxon>
        <taxon>Embryophyta</taxon>
        <taxon>Tracheophyta</taxon>
        <taxon>Spermatophyta</taxon>
        <taxon>Magnoliopsida</taxon>
        <taxon>eudicotyledons</taxon>
        <taxon>Gunneridae</taxon>
        <taxon>Pentapetalae</taxon>
        <taxon>rosids</taxon>
        <taxon>malvids</taxon>
        <taxon>Brassicales</taxon>
        <taxon>Brassicaceae</taxon>
        <taxon>Brassiceae</taxon>
        <taxon>Brassica</taxon>
    </lineage>
</organism>
<comment type="caution">
    <text evidence="8">The sequence shown here is derived from an EMBL/GenBank/DDBJ whole genome shotgun (WGS) entry which is preliminary data.</text>
</comment>
<evidence type="ECO:0000256" key="2">
    <source>
        <dbReference type="ARBA" id="ARBA00023015"/>
    </source>
</evidence>
<dbReference type="Proteomes" id="UP000266723">
    <property type="component" value="Unassembled WGS sequence"/>
</dbReference>
<dbReference type="EMBL" id="QGKV02001556">
    <property type="protein sequence ID" value="KAF3516921.1"/>
    <property type="molecule type" value="Genomic_DNA"/>
</dbReference>
<dbReference type="PANTHER" id="PTHR33432:SF26">
    <property type="entry name" value="NAC DOMAIN-CONTAINING PROTEIN"/>
    <property type="match status" value="1"/>
</dbReference>
<evidence type="ECO:0000256" key="3">
    <source>
        <dbReference type="ARBA" id="ARBA00023125"/>
    </source>
</evidence>
<dbReference type="PROSITE" id="PS51138">
    <property type="entry name" value="ENT"/>
    <property type="match status" value="1"/>
</dbReference>
<dbReference type="InterPro" id="IPR036093">
    <property type="entry name" value="NAC_dom_sf"/>
</dbReference>
<feature type="domain" description="NAC" evidence="6">
    <location>
        <begin position="196"/>
        <end position="331"/>
    </location>
</feature>
<keyword evidence="9" id="KW-1185">Reference proteome</keyword>
<dbReference type="SMART" id="SM01191">
    <property type="entry name" value="ENT"/>
    <property type="match status" value="2"/>
</dbReference>
<dbReference type="SUPFAM" id="SSF158639">
    <property type="entry name" value="ENT-like"/>
    <property type="match status" value="1"/>
</dbReference>
<keyword evidence="4" id="KW-0804">Transcription</keyword>
<protein>
    <recommendedName>
        <fullName evidence="10">NAC domain-containing protein</fullName>
    </recommendedName>
</protein>
<accession>A0ABQ7AS43</accession>
<evidence type="ECO:0000256" key="1">
    <source>
        <dbReference type="ARBA" id="ARBA00004123"/>
    </source>
</evidence>
<keyword evidence="5" id="KW-0539">Nucleus</keyword>
<evidence type="ECO:0000256" key="5">
    <source>
        <dbReference type="ARBA" id="ARBA00023242"/>
    </source>
</evidence>
<dbReference type="InterPro" id="IPR003441">
    <property type="entry name" value="NAC-dom"/>
</dbReference>
<comment type="subcellular location">
    <subcellularLocation>
        <location evidence="1">Nucleus</location>
    </subcellularLocation>
</comment>
<sequence length="352" mass="40250">MADNKDLDSNPPAGFTDFKDLTIRPLKKIEIAHESESEPELKKQKLKELQRKAYYSVLHASKAENSALSHKKSQIIQRLMKEWKIEQEKIDNSEKNVTSSLNSVPESLVVKRIRARLHDEDCLPSNKKMKLEELHKQAYEDVLNAFNAESPTLSSSRVLIMQDLLEECNNIAHKAHISAKIYDKVETDPLLVEPFYPAGCRFLPSDDMMANYYLKNKVLGQPMNARIIPGECPHIFSIPPRDLPGQIMKPNGQDPRSLWTRVGEDTTVFGPQGNSVGIKRTYALTDQEKESDDISLPGEIEPPREEWFIEEISLPPSVACTDLVFCHVILNKIEKEEEYEEEAEYDDDEEEE</sequence>
<dbReference type="Pfam" id="PF03735">
    <property type="entry name" value="ENT"/>
    <property type="match status" value="2"/>
</dbReference>
<evidence type="ECO:0000259" key="7">
    <source>
        <dbReference type="PROSITE" id="PS51138"/>
    </source>
</evidence>
<keyword evidence="2" id="KW-0805">Transcription regulation</keyword>